<comment type="caution">
    <text evidence="1">The sequence shown here is derived from an EMBL/GenBank/DDBJ whole genome shotgun (WGS) entry which is preliminary data.</text>
</comment>
<reference evidence="1" key="1">
    <citation type="journal article" date="2014" name="Front. Microbiol.">
        <title>High frequency of phylogenetically diverse reductive dehalogenase-homologous genes in deep subseafloor sedimentary metagenomes.</title>
        <authorList>
            <person name="Kawai M."/>
            <person name="Futagami T."/>
            <person name="Toyoda A."/>
            <person name="Takaki Y."/>
            <person name="Nishi S."/>
            <person name="Hori S."/>
            <person name="Arai W."/>
            <person name="Tsubouchi T."/>
            <person name="Morono Y."/>
            <person name="Uchiyama I."/>
            <person name="Ito T."/>
            <person name="Fujiyama A."/>
            <person name="Inagaki F."/>
            <person name="Takami H."/>
        </authorList>
    </citation>
    <scope>NUCLEOTIDE SEQUENCE</scope>
    <source>
        <strain evidence="1">Expedition CK06-06</strain>
    </source>
</reference>
<dbReference type="AlphaFoldDB" id="X1GMP9"/>
<gene>
    <name evidence="1" type="ORF">S03H2_38820</name>
</gene>
<accession>X1GMP9</accession>
<name>X1GMP9_9ZZZZ</name>
<sequence>MGIIDGPKGVGFGRVAIVGNGSKTTTWRKKNIYDFVMGHYLKH</sequence>
<feature type="non-terminal residue" evidence="1">
    <location>
        <position position="43"/>
    </location>
</feature>
<evidence type="ECO:0000313" key="1">
    <source>
        <dbReference type="EMBL" id="GAH59171.1"/>
    </source>
</evidence>
<dbReference type="EMBL" id="BARU01023958">
    <property type="protein sequence ID" value="GAH59171.1"/>
    <property type="molecule type" value="Genomic_DNA"/>
</dbReference>
<protein>
    <submittedName>
        <fullName evidence="1">Uncharacterized protein</fullName>
    </submittedName>
</protein>
<proteinExistence type="predicted"/>
<organism evidence="1">
    <name type="scientific">marine sediment metagenome</name>
    <dbReference type="NCBI Taxonomy" id="412755"/>
    <lineage>
        <taxon>unclassified sequences</taxon>
        <taxon>metagenomes</taxon>
        <taxon>ecological metagenomes</taxon>
    </lineage>
</organism>